<dbReference type="EMBL" id="OV651820">
    <property type="protein sequence ID" value="CAH1114428.1"/>
    <property type="molecule type" value="Genomic_DNA"/>
</dbReference>
<reference evidence="1" key="1">
    <citation type="submission" date="2022-01" db="EMBL/GenBank/DDBJ databases">
        <authorList>
            <person name="King R."/>
        </authorList>
    </citation>
    <scope>NUCLEOTIDE SEQUENCE</scope>
</reference>
<sequence>MKTELLITYFRNMDSDFYNELAQSIGCNTPTENKNDHLETYSELESTSTSIGSSQLVDISGVSIPNKWTPVYELLKSWGLEILFNTFMKEELDLDNLKYVTPFMAQKLVCNYPLGIQARFEYHFKAWHKIEGCTSTLEEHRVSSPVASSNTSECSNLSDRCDNESKSYTIMDILKCHEGDMIRKYYDTHGQLNCRNRQILTDIIVQYFIRNNKKMSVSIANMISNEIVDLFKKEIKEYYFVAQFKRAPKGRLYSKYQNELHKLVKCGLVEKKQNGKKEAATMLFETEEDYTEIVQRLRTEDLTWDQIETLWSKTSQGRLNEIKHAKDNADLAKNWKQYANPSGYRLVEIDYGNLSMENRHNILTGWDDFFIKVQKVLINKFKENFDIESISSEDGRIAYILWQLHGYLKPTGKKIIKDHTGKKCVIKYTIRDSQTSFFLFGPSITAILAKIEESLKQGHPMQPCIIVVGTIENPKEILTYWDGVKYKFFSILKAVDICFKLFILFDLQYPCQSETVWQFIQNYFYKIKTPHDKVLPQIKILENELNSN</sequence>
<accession>A0A9P0GMJ6</accession>
<gene>
    <name evidence="1" type="ORF">PSYICH_LOCUS14741</name>
</gene>
<keyword evidence="2" id="KW-1185">Reference proteome</keyword>
<evidence type="ECO:0000313" key="1">
    <source>
        <dbReference type="EMBL" id="CAH1114428.1"/>
    </source>
</evidence>
<protein>
    <recommendedName>
        <fullName evidence="3">SAM domain-containing protein</fullName>
    </recommendedName>
</protein>
<evidence type="ECO:0000313" key="2">
    <source>
        <dbReference type="Proteomes" id="UP001153636"/>
    </source>
</evidence>
<dbReference type="OrthoDB" id="6776649at2759"/>
<proteinExistence type="predicted"/>
<organism evidence="1 2">
    <name type="scientific">Psylliodes chrysocephalus</name>
    <dbReference type="NCBI Taxonomy" id="3402493"/>
    <lineage>
        <taxon>Eukaryota</taxon>
        <taxon>Metazoa</taxon>
        <taxon>Ecdysozoa</taxon>
        <taxon>Arthropoda</taxon>
        <taxon>Hexapoda</taxon>
        <taxon>Insecta</taxon>
        <taxon>Pterygota</taxon>
        <taxon>Neoptera</taxon>
        <taxon>Endopterygota</taxon>
        <taxon>Coleoptera</taxon>
        <taxon>Polyphaga</taxon>
        <taxon>Cucujiformia</taxon>
        <taxon>Chrysomeloidea</taxon>
        <taxon>Chrysomelidae</taxon>
        <taxon>Galerucinae</taxon>
        <taxon>Alticini</taxon>
        <taxon>Psylliodes</taxon>
    </lineage>
</organism>
<dbReference type="AlphaFoldDB" id="A0A9P0GMJ6"/>
<dbReference type="InterPro" id="IPR031934">
    <property type="entry name" value="DUF4769"/>
</dbReference>
<dbReference type="Pfam" id="PF15992">
    <property type="entry name" value="DUF4769"/>
    <property type="match status" value="1"/>
</dbReference>
<name>A0A9P0GMJ6_9CUCU</name>
<evidence type="ECO:0008006" key="3">
    <source>
        <dbReference type="Google" id="ProtNLM"/>
    </source>
</evidence>
<dbReference type="Proteomes" id="UP001153636">
    <property type="component" value="Chromosome 8"/>
</dbReference>